<dbReference type="InterPro" id="IPR036866">
    <property type="entry name" value="RibonucZ/Hydroxyglut_hydro"/>
</dbReference>
<dbReference type="Pfam" id="PF12706">
    <property type="entry name" value="Lactamase_B_2"/>
    <property type="match status" value="1"/>
</dbReference>
<dbReference type="CDD" id="cd16279">
    <property type="entry name" value="metallo-hydrolase-like_MBL-fold"/>
    <property type="match status" value="1"/>
</dbReference>
<sequence length="303" mass="34373">MTQTLVTPKVRDIIFLGTGTSGCIPNIPCITSRRDCKVCWSTLKPEGQKNRRRNTSLLVRFEDSSGRIRNVIIDCGKTFYESAVECFIKYDVPTIDAVLLTHGHADAILGLDDLRQWTMSLGIKIPIFLNSETYECVARAFPYLIDIKKATGGGEVPALSFHELKDPSVPINIHGLEFLPLKVEHGSLSNGDPYYFWGFRFDDIVYISDCSYISEETRQLMKNSNVLVIDALNWKYHPSHYGVPAAMRETRELKPKLTIFTDMCHSIDHYELEKYLADVKKDEGLNIIAAYDGLKIDIQDKID</sequence>
<proteinExistence type="predicted"/>
<keyword evidence="3" id="KW-1185">Reference proteome</keyword>
<organism evidence="2 3">
    <name type="scientific">Mycoemilia scoparia</name>
    <dbReference type="NCBI Taxonomy" id="417184"/>
    <lineage>
        <taxon>Eukaryota</taxon>
        <taxon>Fungi</taxon>
        <taxon>Fungi incertae sedis</taxon>
        <taxon>Zoopagomycota</taxon>
        <taxon>Kickxellomycotina</taxon>
        <taxon>Kickxellomycetes</taxon>
        <taxon>Kickxellales</taxon>
        <taxon>Kickxellaceae</taxon>
        <taxon>Mycoemilia</taxon>
    </lineage>
</organism>
<dbReference type="Proteomes" id="UP001150538">
    <property type="component" value="Unassembled WGS sequence"/>
</dbReference>
<evidence type="ECO:0000313" key="2">
    <source>
        <dbReference type="EMBL" id="KAJ1916270.1"/>
    </source>
</evidence>
<gene>
    <name evidence="2" type="ORF">H4219_003890</name>
</gene>
<dbReference type="PANTHER" id="PTHR42663">
    <property type="entry name" value="HYDROLASE C777.06C-RELATED-RELATED"/>
    <property type="match status" value="1"/>
</dbReference>
<reference evidence="2" key="1">
    <citation type="submission" date="2022-07" db="EMBL/GenBank/DDBJ databases">
        <title>Phylogenomic reconstructions and comparative analyses of Kickxellomycotina fungi.</title>
        <authorList>
            <person name="Reynolds N.K."/>
            <person name="Stajich J.E."/>
            <person name="Barry K."/>
            <person name="Grigoriev I.V."/>
            <person name="Crous P."/>
            <person name="Smith M.E."/>
        </authorList>
    </citation>
    <scope>NUCLEOTIDE SEQUENCE</scope>
    <source>
        <strain evidence="2">NBRC 100468</strain>
    </source>
</reference>
<protein>
    <recommendedName>
        <fullName evidence="1">Metallo-beta-lactamase domain-containing protein</fullName>
    </recommendedName>
</protein>
<dbReference type="EMBL" id="JANBPU010000109">
    <property type="protein sequence ID" value="KAJ1916270.1"/>
    <property type="molecule type" value="Genomic_DNA"/>
</dbReference>
<dbReference type="Gene3D" id="3.60.15.10">
    <property type="entry name" value="Ribonuclease Z/Hydroxyacylglutathione hydrolase-like"/>
    <property type="match status" value="1"/>
</dbReference>
<evidence type="ECO:0000259" key="1">
    <source>
        <dbReference type="Pfam" id="PF12706"/>
    </source>
</evidence>
<dbReference type="SUPFAM" id="SSF56281">
    <property type="entry name" value="Metallo-hydrolase/oxidoreductase"/>
    <property type="match status" value="1"/>
</dbReference>
<dbReference type="PANTHER" id="PTHR42663:SF6">
    <property type="entry name" value="HYDROLASE C777.06C-RELATED"/>
    <property type="match status" value="1"/>
</dbReference>
<dbReference type="AlphaFoldDB" id="A0A9W7ZZ78"/>
<dbReference type="OrthoDB" id="341300at2759"/>
<comment type="caution">
    <text evidence="2">The sequence shown here is derived from an EMBL/GenBank/DDBJ whole genome shotgun (WGS) entry which is preliminary data.</text>
</comment>
<name>A0A9W7ZZ78_9FUNG</name>
<dbReference type="InterPro" id="IPR001279">
    <property type="entry name" value="Metallo-B-lactamas"/>
</dbReference>
<evidence type="ECO:0000313" key="3">
    <source>
        <dbReference type="Proteomes" id="UP001150538"/>
    </source>
</evidence>
<feature type="domain" description="Metallo-beta-lactamase" evidence="1">
    <location>
        <begin position="69"/>
        <end position="261"/>
    </location>
</feature>
<accession>A0A9W7ZZ78</accession>